<evidence type="ECO:0000313" key="1">
    <source>
        <dbReference type="EMBL" id="OYX31049.1"/>
    </source>
</evidence>
<protein>
    <recommendedName>
        <fullName evidence="3">BrnT family toxin</fullName>
    </recommendedName>
</protein>
<sequence length="89" mass="10500">MSDFDPAKDKANIAKHGVSLALAFEMDADLMITFEDRRFAYAEDRWISIGPIGDDLFVVAHTYREDRIRPISLRRAEKHERKLYRENWT</sequence>
<dbReference type="AlphaFoldDB" id="A0A258FG13"/>
<evidence type="ECO:0000313" key="2">
    <source>
        <dbReference type="Proteomes" id="UP000215595"/>
    </source>
</evidence>
<name>A0A258FG13_9CAUL</name>
<comment type="caution">
    <text evidence="1">The sequence shown here is derived from an EMBL/GenBank/DDBJ whole genome shotgun (WGS) entry which is preliminary data.</text>
</comment>
<proteinExistence type="predicted"/>
<dbReference type="Proteomes" id="UP000215595">
    <property type="component" value="Unassembled WGS sequence"/>
</dbReference>
<dbReference type="Gene3D" id="3.10.450.530">
    <property type="entry name" value="Ribonuclease toxin, BrnT, of type II toxin-antitoxin system"/>
    <property type="match status" value="1"/>
</dbReference>
<gene>
    <name evidence="1" type="ORF">B7Z01_13205</name>
</gene>
<reference evidence="1 2" key="1">
    <citation type="submission" date="2017-03" db="EMBL/GenBank/DDBJ databases">
        <title>Lifting the veil on microbial sulfur biogeochemistry in mining wastewaters.</title>
        <authorList>
            <person name="Kantor R.S."/>
            <person name="Colenbrander Nelson T."/>
            <person name="Marshall S."/>
            <person name="Bennett D."/>
            <person name="Apte S."/>
            <person name="Camacho D."/>
            <person name="Thomas B.C."/>
            <person name="Warren L.A."/>
            <person name="Banfield J.F."/>
        </authorList>
    </citation>
    <scope>NUCLEOTIDE SEQUENCE [LARGE SCALE GENOMIC DNA]</scope>
    <source>
        <strain evidence="1">32-69-9</strain>
    </source>
</reference>
<dbReference type="InterPro" id="IPR007460">
    <property type="entry name" value="BrnT_toxin"/>
</dbReference>
<dbReference type="Pfam" id="PF04365">
    <property type="entry name" value="BrnT_toxin"/>
    <property type="match status" value="1"/>
</dbReference>
<dbReference type="EMBL" id="NCEB01000036">
    <property type="protein sequence ID" value="OYX31049.1"/>
    <property type="molecule type" value="Genomic_DNA"/>
</dbReference>
<dbReference type="InterPro" id="IPR038573">
    <property type="entry name" value="BrnT_sf"/>
</dbReference>
<evidence type="ECO:0008006" key="3">
    <source>
        <dbReference type="Google" id="ProtNLM"/>
    </source>
</evidence>
<organism evidence="1 2">
    <name type="scientific">Brevundimonas subvibrioides</name>
    <dbReference type="NCBI Taxonomy" id="74313"/>
    <lineage>
        <taxon>Bacteria</taxon>
        <taxon>Pseudomonadati</taxon>
        <taxon>Pseudomonadota</taxon>
        <taxon>Alphaproteobacteria</taxon>
        <taxon>Caulobacterales</taxon>
        <taxon>Caulobacteraceae</taxon>
        <taxon>Brevundimonas</taxon>
    </lineage>
</organism>
<accession>A0A258FG13</accession>